<dbReference type="EMBL" id="MN739095">
    <property type="protein sequence ID" value="QHS88370.1"/>
    <property type="molecule type" value="Genomic_DNA"/>
</dbReference>
<accession>A0A6C0B8K5</accession>
<reference evidence="2" key="1">
    <citation type="journal article" date="2020" name="Nature">
        <title>Giant virus diversity and host interactions through global metagenomics.</title>
        <authorList>
            <person name="Schulz F."/>
            <person name="Roux S."/>
            <person name="Paez-Espino D."/>
            <person name="Jungbluth S."/>
            <person name="Walsh D.A."/>
            <person name="Denef V.J."/>
            <person name="McMahon K.D."/>
            <person name="Konstantinidis K.T."/>
            <person name="Eloe-Fadrosh E.A."/>
            <person name="Kyrpides N.C."/>
            <person name="Woyke T."/>
        </authorList>
    </citation>
    <scope>NUCLEOTIDE SEQUENCE</scope>
    <source>
        <strain evidence="2">GVMAG-M-3300010158-55</strain>
    </source>
</reference>
<keyword evidence="1" id="KW-1133">Transmembrane helix</keyword>
<evidence type="ECO:0000313" key="2">
    <source>
        <dbReference type="EMBL" id="QHS88370.1"/>
    </source>
</evidence>
<keyword evidence="1" id="KW-0812">Transmembrane</keyword>
<dbReference type="AlphaFoldDB" id="A0A6C0B8K5"/>
<feature type="transmembrane region" description="Helical" evidence="1">
    <location>
        <begin position="125"/>
        <end position="147"/>
    </location>
</feature>
<name>A0A6C0B8K5_9ZZZZ</name>
<feature type="transmembrane region" description="Helical" evidence="1">
    <location>
        <begin position="101"/>
        <end position="119"/>
    </location>
</feature>
<keyword evidence="1" id="KW-0472">Membrane</keyword>
<feature type="transmembrane region" description="Helical" evidence="1">
    <location>
        <begin position="187"/>
        <end position="203"/>
    </location>
</feature>
<protein>
    <submittedName>
        <fullName evidence="2">Uncharacterized protein</fullName>
    </submittedName>
</protein>
<organism evidence="2">
    <name type="scientific">viral metagenome</name>
    <dbReference type="NCBI Taxonomy" id="1070528"/>
    <lineage>
        <taxon>unclassified sequences</taxon>
        <taxon>metagenomes</taxon>
        <taxon>organismal metagenomes</taxon>
    </lineage>
</organism>
<feature type="transmembrane region" description="Helical" evidence="1">
    <location>
        <begin position="237"/>
        <end position="259"/>
    </location>
</feature>
<proteinExistence type="predicted"/>
<evidence type="ECO:0000256" key="1">
    <source>
        <dbReference type="SAM" id="Phobius"/>
    </source>
</evidence>
<feature type="transmembrane region" description="Helical" evidence="1">
    <location>
        <begin position="280"/>
        <end position="302"/>
    </location>
</feature>
<sequence>MLQDILSTSTAIFMLCISYQPELHRSVYLLPLSYFAYDLICNKLTIDFKLHHIITSSFSVIDLVYPYTPEIRITLTRLEWSTLVLNVIPYLPKNYQSGLQLLFFILFFKFRIFDWYFVFQEYTFSTVQIIPIVALYSLNLYWFVFLCKKMAKPLKTMHLNVLTQHIVSYTMIVNSVIMNIWYPTLTFTNLMSVLLAISSYLYHKELANHYYGIPTIQSNWILLDVTVFHVYQSGYLYMLQTGWSVVALYTHFMNLMYIYQFLPSDISNASMPSFGLDVLYLLYSNPSIELFTISLLLLYIHILNPFYDVSYVSTHVVLCWYIHTRANHLLQN</sequence>